<name>A0ABQ0A470_9GAMM</name>
<dbReference type="Proteomes" id="UP001465153">
    <property type="component" value="Unassembled WGS sequence"/>
</dbReference>
<organism evidence="1 2">
    <name type="scientific">Sessilibacter corallicola</name>
    <dbReference type="NCBI Taxonomy" id="2904075"/>
    <lineage>
        <taxon>Bacteria</taxon>
        <taxon>Pseudomonadati</taxon>
        <taxon>Pseudomonadota</taxon>
        <taxon>Gammaproteobacteria</taxon>
        <taxon>Cellvibrionales</taxon>
        <taxon>Cellvibrionaceae</taxon>
        <taxon>Sessilibacter</taxon>
    </lineage>
</organism>
<keyword evidence="2" id="KW-1185">Reference proteome</keyword>
<dbReference type="InterPro" id="IPR036237">
    <property type="entry name" value="Xyl_isomerase-like_sf"/>
</dbReference>
<reference evidence="1 2" key="1">
    <citation type="submission" date="2024-04" db="EMBL/GenBank/DDBJ databases">
        <title>Draft genome sequence of Sessilibacter corallicola NBRC 116591.</title>
        <authorList>
            <person name="Miyakawa T."/>
            <person name="Kusuya Y."/>
            <person name="Miura T."/>
        </authorList>
    </citation>
    <scope>NUCLEOTIDE SEQUENCE [LARGE SCALE GENOMIC DNA]</scope>
    <source>
        <strain evidence="1 2">KU-00831-HH</strain>
    </source>
</reference>
<accession>A0ABQ0A470</accession>
<comment type="caution">
    <text evidence="1">The sequence shown here is derived from an EMBL/GenBank/DDBJ whole genome shotgun (WGS) entry which is preliminary data.</text>
</comment>
<dbReference type="SUPFAM" id="SSF51658">
    <property type="entry name" value="Xylose isomerase-like"/>
    <property type="match status" value="1"/>
</dbReference>
<dbReference type="GO" id="GO:0016853">
    <property type="term" value="F:isomerase activity"/>
    <property type="evidence" value="ECO:0007669"/>
    <property type="project" value="UniProtKB-KW"/>
</dbReference>
<gene>
    <name evidence="1" type="ORF">NBRC116591_01600</name>
</gene>
<dbReference type="RefSeq" id="WP_353301313.1">
    <property type="nucleotide sequence ID" value="NZ_BAABWN010000001.1"/>
</dbReference>
<evidence type="ECO:0000313" key="1">
    <source>
        <dbReference type="EMBL" id="GAA6166350.1"/>
    </source>
</evidence>
<evidence type="ECO:0000313" key="2">
    <source>
        <dbReference type="Proteomes" id="UP001465153"/>
    </source>
</evidence>
<proteinExistence type="predicted"/>
<dbReference type="EMBL" id="BAABWN010000001">
    <property type="protein sequence ID" value="GAA6166350.1"/>
    <property type="molecule type" value="Genomic_DNA"/>
</dbReference>
<protein>
    <submittedName>
        <fullName evidence="1">Sugar phosphate isomerase/epimerase</fullName>
    </submittedName>
</protein>
<keyword evidence="1" id="KW-0413">Isomerase</keyword>
<sequence>MPTLNIYQSMWGMEFNQPDGFQWQLQEKINRIADSGFYGVSFDFPHHNKNFIEHAQPLLKQFGLACVFNVFVSNSNDFQDLVDWAKTLDCPPECIGIIGQVPPWDVNAIAEQTRDWLSIGNRAGFATYVEAHRNCMTNDLLFTLQLMDKVPELSMVADLSHVLLNQEWYLPISQEASALISRVLNRTQVFHGRVGTREQAQIALAFPQNQPWFELFKSWWLEGFETWIQQNTDSEKACAFVCELGPPPYAITGPDGFELSDRWQEALLLKQTAESLWQQAIEAVNKNSMKTKEAVL</sequence>
<dbReference type="Gene3D" id="3.20.20.150">
    <property type="entry name" value="Divalent-metal-dependent TIM barrel enzymes"/>
    <property type="match status" value="1"/>
</dbReference>